<dbReference type="InterPro" id="IPR005546">
    <property type="entry name" value="Autotransporte_beta"/>
</dbReference>
<sequence length="794" mass="86107">MKRRRYTPIYLGVLLACLTNTANSGTTILTDSDFPRGHTFVKGAGNTLHIQNTGTAYLSDSMAHTGVLSSELNAILIVDDHVHVTNNGMGDAILVVTGAKAYFNNGLTAVVGAGNDYFALASTDAGSELHVTGTANVISPDKIGFGIYLGNNTKNSFDDVNVQAGSIGIQNMGVTTIDKQVKIDLNDIDTSSVGILNFTSTNGKLTLNDAVSINMTATHSFSGYNYGMYNSNNQADFNNGLSINFIDNGYTYSRIGVYSTAGTVKIANTLSILASKADSSYALFAINGGKILVNNALVNVSGHFISSGANSQIDMSTVAGSIIDGNTALISGGVINFNLTDSKWYFDQNSALTLLSGSDSDIYFMPSAGAYKTLTMGTLSGTNHTFWMQTKLDDGSSQETDKIIISQSGAGQHLLNITNSGGSGGLTSGDGIKVVEVNGTSTSNNFALNSPVRAGIYEYTLHQGSTTNAADQNWYLRTTSEQLNPDIGTYLGNQTAATGLFMHSLHDRLGEPQYAERFRNDNDSQSSAWVRLATTHSKNLAGGDLFKQHNTGYLVHLGGDIAQWTDNDNNRYHIGLMAAYGKNDTETKSQVTGSRVKGNIEGYSLGAYFTWYDNEKLPEGWYVDAWTMYNWFDNETQSSTYDSRAWTNSVEAGYAYKFAESERWQWMIEPHAQVAYTYYDADNHTDSNGVRVSDDDASGFSTRLGGRLYLRDALNQKNAQVFLEANWLYNSAKNTLRFNGEQIADNTPSNRFEVKAGMQGAITPKLHIYSHIGLQWGKDQYEGASGQVGVKYNF</sequence>
<dbReference type="InterPro" id="IPR011050">
    <property type="entry name" value="Pectin_lyase_fold/virulence"/>
</dbReference>
<organism evidence="3 4">
    <name type="scientific">Zophobihabitans entericus</name>
    <dbReference type="NCBI Taxonomy" id="1635327"/>
    <lineage>
        <taxon>Bacteria</taxon>
        <taxon>Pseudomonadati</taxon>
        <taxon>Pseudomonadota</taxon>
        <taxon>Gammaproteobacteria</taxon>
        <taxon>Orbales</taxon>
        <taxon>Orbaceae</taxon>
        <taxon>Zophobihabitans</taxon>
    </lineage>
</organism>
<dbReference type="SUPFAM" id="SSF103515">
    <property type="entry name" value="Autotransporter"/>
    <property type="match status" value="1"/>
</dbReference>
<dbReference type="KEGG" id="orb:IPMB12_01260"/>
<evidence type="ECO:0000259" key="2">
    <source>
        <dbReference type="PROSITE" id="PS51208"/>
    </source>
</evidence>
<keyword evidence="1" id="KW-0732">Signal</keyword>
<dbReference type="InterPro" id="IPR006315">
    <property type="entry name" value="OM_autotransptr_brl_dom"/>
</dbReference>
<dbReference type="InParanoid" id="A0A6G9I890"/>
<dbReference type="RefSeq" id="WP_166914167.1">
    <property type="nucleotide sequence ID" value="NZ_CP050253.1"/>
</dbReference>
<keyword evidence="4" id="KW-1185">Reference proteome</keyword>
<dbReference type="PROSITE" id="PS51257">
    <property type="entry name" value="PROKAR_LIPOPROTEIN"/>
    <property type="match status" value="1"/>
</dbReference>
<dbReference type="Gene3D" id="2.160.20.20">
    <property type="match status" value="1"/>
</dbReference>
<dbReference type="FunCoup" id="A0A6G9I890">
    <property type="interactions" value="21"/>
</dbReference>
<feature type="signal peptide" evidence="1">
    <location>
        <begin position="1"/>
        <end position="24"/>
    </location>
</feature>
<dbReference type="SMART" id="SM00869">
    <property type="entry name" value="Autotransporter"/>
    <property type="match status" value="1"/>
</dbReference>
<dbReference type="InterPro" id="IPR051551">
    <property type="entry name" value="Autotransporter_adhesion"/>
</dbReference>
<dbReference type="Gene3D" id="2.40.128.130">
    <property type="entry name" value="Autotransporter beta-domain"/>
    <property type="match status" value="1"/>
</dbReference>
<dbReference type="InterPro" id="IPR036709">
    <property type="entry name" value="Autotransporte_beta_dom_sf"/>
</dbReference>
<dbReference type="AlphaFoldDB" id="A0A6G9I890"/>
<dbReference type="SUPFAM" id="SSF51126">
    <property type="entry name" value="Pectin lyase-like"/>
    <property type="match status" value="1"/>
</dbReference>
<evidence type="ECO:0000313" key="3">
    <source>
        <dbReference type="EMBL" id="QIQ20426.1"/>
    </source>
</evidence>
<evidence type="ECO:0000313" key="4">
    <source>
        <dbReference type="Proteomes" id="UP000501168"/>
    </source>
</evidence>
<gene>
    <name evidence="3" type="ORF">IPMB12_01260</name>
</gene>
<accession>A0A6G9I890</accession>
<dbReference type="EMBL" id="CP050253">
    <property type="protein sequence ID" value="QIQ20426.1"/>
    <property type="molecule type" value="Genomic_DNA"/>
</dbReference>
<dbReference type="GO" id="GO:0019867">
    <property type="term" value="C:outer membrane"/>
    <property type="evidence" value="ECO:0007669"/>
    <property type="project" value="InterPro"/>
</dbReference>
<dbReference type="PANTHER" id="PTHR35037">
    <property type="entry name" value="C-TERMINAL REGION OF AIDA-LIKE PROTEIN"/>
    <property type="match status" value="1"/>
</dbReference>
<dbReference type="Proteomes" id="UP000501168">
    <property type="component" value="Chromosome"/>
</dbReference>
<evidence type="ECO:0000256" key="1">
    <source>
        <dbReference type="SAM" id="SignalP"/>
    </source>
</evidence>
<dbReference type="InterPro" id="IPR043990">
    <property type="entry name" value="AC_1"/>
</dbReference>
<proteinExistence type="predicted"/>
<dbReference type="NCBIfam" id="TIGR01414">
    <property type="entry name" value="autotrans_barl"/>
    <property type="match status" value="1"/>
</dbReference>
<name>A0A6G9I890_9GAMM</name>
<dbReference type="PANTHER" id="PTHR35037:SF3">
    <property type="entry name" value="C-TERMINAL REGION OF AIDA-LIKE PROTEIN"/>
    <property type="match status" value="1"/>
</dbReference>
<dbReference type="PROSITE" id="PS51208">
    <property type="entry name" value="AUTOTRANSPORTER"/>
    <property type="match status" value="1"/>
</dbReference>
<dbReference type="Pfam" id="PF18883">
    <property type="entry name" value="AC_1"/>
    <property type="match status" value="1"/>
</dbReference>
<dbReference type="InterPro" id="IPR012332">
    <property type="entry name" value="Autotransporter_pectin_lyase_C"/>
</dbReference>
<reference evidence="3 4" key="1">
    <citation type="submission" date="2020-03" db="EMBL/GenBank/DDBJ databases">
        <title>Complete genome sequence of Orbus sp. IPMB12 (BCRC 80908).</title>
        <authorList>
            <person name="Lo W.-S."/>
            <person name="Chang T.-H."/>
            <person name="Kuo C.-H."/>
        </authorList>
    </citation>
    <scope>NUCLEOTIDE SEQUENCE [LARGE SCALE GENOMIC DNA]</scope>
    <source>
        <strain evidence="3 4">IPMB12</strain>
    </source>
</reference>
<feature type="domain" description="Autotransporter" evidence="2">
    <location>
        <begin position="521"/>
        <end position="794"/>
    </location>
</feature>
<dbReference type="Pfam" id="PF03797">
    <property type="entry name" value="Autotransporter"/>
    <property type="match status" value="1"/>
</dbReference>
<protein>
    <submittedName>
        <fullName evidence="3">Autotransporter outer membrane beta-barrel domain-containing protein</fullName>
    </submittedName>
</protein>
<feature type="chain" id="PRO_5026056376" evidence="1">
    <location>
        <begin position="25"/>
        <end position="794"/>
    </location>
</feature>